<keyword evidence="1" id="KW-0378">Hydrolase</keyword>
<organism evidence="4 5">
    <name type="scientific">Berkelbacteria bacterium GW2011_GWA2_35_9</name>
    <dbReference type="NCBI Taxonomy" id="1618333"/>
    <lineage>
        <taxon>Bacteria</taxon>
        <taxon>Candidatus Berkelbacteria</taxon>
    </lineage>
</organism>
<dbReference type="InterPro" id="IPR022712">
    <property type="entry name" value="Beta_Casp"/>
</dbReference>
<dbReference type="CDD" id="cd16295">
    <property type="entry name" value="TTHA0252-CPSF-like_MBL-fold"/>
    <property type="match status" value="1"/>
</dbReference>
<evidence type="ECO:0000259" key="3">
    <source>
        <dbReference type="SMART" id="SM01027"/>
    </source>
</evidence>
<dbReference type="Gene3D" id="3.60.15.10">
    <property type="entry name" value="Ribonuclease Z/Hydroxyacylglutathione hydrolase-like"/>
    <property type="match status" value="1"/>
</dbReference>
<dbReference type="Proteomes" id="UP000034316">
    <property type="component" value="Unassembled WGS sequence"/>
</dbReference>
<evidence type="ECO:0000313" key="5">
    <source>
        <dbReference type="Proteomes" id="UP000034316"/>
    </source>
</evidence>
<evidence type="ECO:0000313" key="4">
    <source>
        <dbReference type="EMBL" id="KKP88898.1"/>
    </source>
</evidence>
<dbReference type="SUPFAM" id="SSF56281">
    <property type="entry name" value="Metallo-hydrolase/oxidoreductase"/>
    <property type="match status" value="1"/>
</dbReference>
<dbReference type="Gene3D" id="3.40.50.10890">
    <property type="match status" value="1"/>
</dbReference>
<proteinExistence type="predicted"/>
<dbReference type="Pfam" id="PF07521">
    <property type="entry name" value="RMMBL"/>
    <property type="match status" value="1"/>
</dbReference>
<dbReference type="InterPro" id="IPR050698">
    <property type="entry name" value="MBL"/>
</dbReference>
<comment type="caution">
    <text evidence="4">The sequence shown here is derived from an EMBL/GenBank/DDBJ whole genome shotgun (WGS) entry which is preliminary data.</text>
</comment>
<dbReference type="GO" id="GO:0004521">
    <property type="term" value="F:RNA endonuclease activity"/>
    <property type="evidence" value="ECO:0007669"/>
    <property type="project" value="TreeGrafter"/>
</dbReference>
<sequence>MKISFLGAIREVTGSNYLLEHNNSKIVVDCGYFQGGRKSEERNIQSFDYDPSSIDAVIITHAHLDHIGRLPKMIADGFKGKIYMTEVTEQLAKIVLEDAFGLMREPTHQEKDVIQIFEQTQVVGYNQKVNITNDFSATFYDAGHILGSSFVKIEWEQKSIVFSGDLGNCPNPLLNNTAKIPQSNYVVCESTYGSRIHEKATEKTNKLIKNITDTISQNGTVLIPSFAIERTQELLYQMDTIFDQHRLPKVPYFLDSPMAINVTKVYKQFPNYWNISARDSKIKDGDIFKFPTLKETMTTEESKSINNIRGAKVIIAGAGMMDGGRIVHHAKRYISDKKNMILFIGYQAQGTLGRSIYDGIKSVKIDRERHSVRCRVKAIGGYSAHADSHQIINWLDDGDKNKHIFITHGEEIESEGLKNRLIENGYSNLSIPNEKESVEL</sequence>
<dbReference type="STRING" id="1618333.UR93_C0006G0031"/>
<feature type="domain" description="Metallo-beta-lactamase" evidence="2">
    <location>
        <begin position="13"/>
        <end position="211"/>
    </location>
</feature>
<dbReference type="PANTHER" id="PTHR11203">
    <property type="entry name" value="CLEAVAGE AND POLYADENYLATION SPECIFICITY FACTOR FAMILY MEMBER"/>
    <property type="match status" value="1"/>
</dbReference>
<evidence type="ECO:0000256" key="1">
    <source>
        <dbReference type="ARBA" id="ARBA00022801"/>
    </source>
</evidence>
<dbReference type="InterPro" id="IPR001279">
    <property type="entry name" value="Metallo-B-lactamas"/>
</dbReference>
<feature type="domain" description="Beta-Casp" evidence="3">
    <location>
        <begin position="231"/>
        <end position="356"/>
    </location>
</feature>
<dbReference type="Pfam" id="PF10996">
    <property type="entry name" value="Beta-Casp"/>
    <property type="match status" value="1"/>
</dbReference>
<dbReference type="PANTHER" id="PTHR11203:SF37">
    <property type="entry name" value="INTEGRATOR COMPLEX SUBUNIT 11"/>
    <property type="match status" value="1"/>
</dbReference>
<gene>
    <name evidence="4" type="ORF">UR93_C0006G0031</name>
</gene>
<reference evidence="4 5" key="1">
    <citation type="journal article" date="2015" name="Nature">
        <title>rRNA introns, odd ribosomes, and small enigmatic genomes across a large radiation of phyla.</title>
        <authorList>
            <person name="Brown C.T."/>
            <person name="Hug L.A."/>
            <person name="Thomas B.C."/>
            <person name="Sharon I."/>
            <person name="Castelle C.J."/>
            <person name="Singh A."/>
            <person name="Wilkins M.J."/>
            <person name="Williams K.H."/>
            <person name="Banfield J.F."/>
        </authorList>
    </citation>
    <scope>NUCLEOTIDE SEQUENCE [LARGE SCALE GENOMIC DNA]</scope>
</reference>
<accession>A0A0G0D6K2</accession>
<dbReference type="SMART" id="SM00849">
    <property type="entry name" value="Lactamase_B"/>
    <property type="match status" value="1"/>
</dbReference>
<protein>
    <submittedName>
        <fullName evidence="4">Beta-lactamase domain protein</fullName>
    </submittedName>
</protein>
<evidence type="ECO:0000259" key="2">
    <source>
        <dbReference type="SMART" id="SM00849"/>
    </source>
</evidence>
<dbReference type="PATRIC" id="fig|1618333.3.peg.267"/>
<dbReference type="AlphaFoldDB" id="A0A0G0D6K2"/>
<dbReference type="SMART" id="SM01027">
    <property type="entry name" value="Beta-Casp"/>
    <property type="match status" value="1"/>
</dbReference>
<dbReference type="InterPro" id="IPR011108">
    <property type="entry name" value="RMMBL"/>
</dbReference>
<dbReference type="GO" id="GO:0016787">
    <property type="term" value="F:hydrolase activity"/>
    <property type="evidence" value="ECO:0007669"/>
    <property type="project" value="UniProtKB-KW"/>
</dbReference>
<dbReference type="InterPro" id="IPR036866">
    <property type="entry name" value="RibonucZ/Hydroxyglut_hydro"/>
</dbReference>
<dbReference type="EMBL" id="LBRB01000006">
    <property type="protein sequence ID" value="KKP88898.1"/>
    <property type="molecule type" value="Genomic_DNA"/>
</dbReference>
<name>A0A0G0D6K2_9BACT</name>
<dbReference type="Pfam" id="PF00753">
    <property type="entry name" value="Lactamase_B"/>
    <property type="match status" value="1"/>
</dbReference>